<comment type="similarity">
    <text evidence="1">Belongs to the short-chain dehydrogenases/reductases (SDR) family.</text>
</comment>
<proteinExistence type="inferred from homology"/>
<dbReference type="EMBL" id="CP005960">
    <property type="protein sequence ID" value="AHZ69826.1"/>
    <property type="molecule type" value="Genomic_DNA"/>
</dbReference>
<dbReference type="Pfam" id="PF13561">
    <property type="entry name" value="adh_short_C2"/>
    <property type="match status" value="1"/>
</dbReference>
<dbReference type="CDD" id="cd05233">
    <property type="entry name" value="SDR_c"/>
    <property type="match status" value="1"/>
</dbReference>
<dbReference type="InterPro" id="IPR050259">
    <property type="entry name" value="SDR"/>
</dbReference>
<dbReference type="InterPro" id="IPR036291">
    <property type="entry name" value="NAD(P)-bd_dom_sf"/>
</dbReference>
<gene>
    <name evidence="8" type="ORF">OU5_2747</name>
</gene>
<evidence type="ECO:0000313" key="9">
    <source>
        <dbReference type="Proteomes" id="UP000026913"/>
    </source>
</evidence>
<evidence type="ECO:0000256" key="3">
    <source>
        <dbReference type="ARBA" id="ARBA00042907"/>
    </source>
</evidence>
<dbReference type="InterPro" id="IPR020904">
    <property type="entry name" value="Sc_DH/Rdtase_CS"/>
</dbReference>
<dbReference type="GeneID" id="46428402"/>
<dbReference type="KEGG" id="pman:OU5_2747"/>
<evidence type="ECO:0000256" key="2">
    <source>
        <dbReference type="ARBA" id="ARBA00023002"/>
    </source>
</evidence>
<dbReference type="GO" id="GO:0032787">
    <property type="term" value="P:monocarboxylic acid metabolic process"/>
    <property type="evidence" value="ECO:0007669"/>
    <property type="project" value="UniProtKB-ARBA"/>
</dbReference>
<evidence type="ECO:0000256" key="4">
    <source>
        <dbReference type="ARBA" id="ARBA00050226"/>
    </source>
</evidence>
<dbReference type="Proteomes" id="UP000026913">
    <property type="component" value="Chromosome"/>
</dbReference>
<organism evidence="8 9">
    <name type="scientific">Pseudomonas mandelii JR-1</name>
    <dbReference type="NCBI Taxonomy" id="1147786"/>
    <lineage>
        <taxon>Bacteria</taxon>
        <taxon>Pseudomonadati</taxon>
        <taxon>Pseudomonadota</taxon>
        <taxon>Gammaproteobacteria</taxon>
        <taxon>Pseudomonadales</taxon>
        <taxon>Pseudomonadaceae</taxon>
        <taxon>Pseudomonas</taxon>
    </lineage>
</organism>
<dbReference type="RefSeq" id="WP_010463725.1">
    <property type="nucleotide sequence ID" value="NZ_CP005960.1"/>
</dbReference>
<dbReference type="FunFam" id="3.40.50.720:FF:000173">
    <property type="entry name" value="3-oxoacyl-[acyl-carrier protein] reductase"/>
    <property type="match status" value="1"/>
</dbReference>
<evidence type="ECO:0000256" key="6">
    <source>
        <dbReference type="ARBA" id="ARBA00066455"/>
    </source>
</evidence>
<comment type="catalytic activity">
    <reaction evidence="4">
        <text>(2R,3S)-2,3-dihydroxy-2,3-dihydro-p-cumate + NAD(+) = 2,3-dihydroxy-p-cumate + NADH + H(+)</text>
        <dbReference type="Rhea" id="RHEA:23772"/>
        <dbReference type="ChEBI" id="CHEBI:15378"/>
        <dbReference type="ChEBI" id="CHEBI:36647"/>
        <dbReference type="ChEBI" id="CHEBI:57540"/>
        <dbReference type="ChEBI" id="CHEBI:57945"/>
        <dbReference type="ChEBI" id="CHEBI:58420"/>
        <dbReference type="EC" id="1.3.1.58"/>
    </reaction>
</comment>
<dbReference type="GO" id="GO:0018511">
    <property type="term" value="F:2,3-dihydroxy-2,3-dihydro-p-cumate dehydrogenase activity"/>
    <property type="evidence" value="ECO:0007669"/>
    <property type="project" value="UniProtKB-EC"/>
</dbReference>
<keyword evidence="2" id="KW-0560">Oxidoreductase</keyword>
<evidence type="ECO:0000256" key="7">
    <source>
        <dbReference type="ARBA" id="ARBA00073443"/>
    </source>
</evidence>
<accession>A0A024EB46</accession>
<dbReference type="OrthoDB" id="9806974at2"/>
<dbReference type="PROSITE" id="PS00061">
    <property type="entry name" value="ADH_SHORT"/>
    <property type="match status" value="1"/>
</dbReference>
<dbReference type="AlphaFoldDB" id="A0A024EB46"/>
<dbReference type="InterPro" id="IPR002347">
    <property type="entry name" value="SDR_fam"/>
</dbReference>
<dbReference type="PANTHER" id="PTHR42879">
    <property type="entry name" value="3-OXOACYL-(ACYL-CARRIER-PROTEIN) REDUCTASE"/>
    <property type="match status" value="1"/>
</dbReference>
<dbReference type="PRINTS" id="PR00081">
    <property type="entry name" value="GDHRDH"/>
</dbReference>
<dbReference type="PANTHER" id="PTHR42879:SF2">
    <property type="entry name" value="3-OXOACYL-[ACYL-CARRIER-PROTEIN] REDUCTASE FABG"/>
    <property type="match status" value="1"/>
</dbReference>
<reference evidence="8 9" key="1">
    <citation type="journal article" date="2012" name="J. Bacteriol.">
        <title>Genome sequence of cold-adapted Pseudomonas mandelii strain JR-1.</title>
        <authorList>
            <person name="Jang S.H."/>
            <person name="Kim J."/>
            <person name="Kim J."/>
            <person name="Hong S."/>
            <person name="Lee C."/>
        </authorList>
    </citation>
    <scope>NUCLEOTIDE SEQUENCE [LARGE SCALE GENOMIC DNA]</scope>
    <source>
        <strain evidence="8 9">JR-1</strain>
    </source>
</reference>
<dbReference type="Gene3D" id="3.40.50.720">
    <property type="entry name" value="NAD(P)-binding Rossmann-like Domain"/>
    <property type="match status" value="1"/>
</dbReference>
<evidence type="ECO:0000256" key="5">
    <source>
        <dbReference type="ARBA" id="ARBA00060518"/>
    </source>
</evidence>
<name>A0A024EB46_9PSED</name>
<dbReference type="EC" id="1.3.1.58" evidence="6"/>
<evidence type="ECO:0000313" key="8">
    <source>
        <dbReference type="EMBL" id="AHZ69826.1"/>
    </source>
</evidence>
<comment type="pathway">
    <text evidence="5">Aromatic compound metabolism; p-cumate degradation; acetaldehyde and pyruvate from p-cumate: step 2/7.</text>
</comment>
<dbReference type="PRINTS" id="PR00080">
    <property type="entry name" value="SDRFAMILY"/>
</dbReference>
<dbReference type="SUPFAM" id="SSF51735">
    <property type="entry name" value="NAD(P)-binding Rossmann-fold domains"/>
    <property type="match status" value="1"/>
</dbReference>
<dbReference type="HOGENOM" id="CLU_010194_1_0_6"/>
<protein>
    <recommendedName>
        <fullName evidence="7">2,3-dihydroxy-2,3-dihydro-p-cumate dehydrogenase</fullName>
        <ecNumber evidence="6">1.3.1.58</ecNumber>
    </recommendedName>
    <alternativeName>
        <fullName evidence="3">Biphenyl-2,3-dihydro-2,3-diol dehydrogenase</fullName>
    </alternativeName>
</protein>
<evidence type="ECO:0000256" key="1">
    <source>
        <dbReference type="ARBA" id="ARBA00006484"/>
    </source>
</evidence>
<sequence length="254" mass="27478">MSRTILITGAAKGIGRAVAENFAADAGHRLILLDLDLPELQRWVDEQHGQIKARVETHSANIADLEGMEAFFKMLAKQVDYVDVLVNSAGICNENEPEDLHNWHKVISVNLNGTFYVTSLCLPLMPDRGRIINMSSILGRAGKVRNTAYCASKHGIVGMTKALALDLAPRLITVNAILPAWIDTPMLQGELAAQAAIAGLTQEQILRNAKKKLPMRRFIQSEEVAAMVRYLASPEAGGVTAQSLVIDGGVGLGM</sequence>